<dbReference type="Pfam" id="PF03783">
    <property type="entry name" value="CsgG"/>
    <property type="match status" value="1"/>
</dbReference>
<keyword evidence="1" id="KW-0732">Signal</keyword>
<accession>A0ABW4NGI0</accession>
<dbReference type="InterPro" id="IPR005534">
    <property type="entry name" value="Curli_assmbl/transp-comp_CsgG"/>
</dbReference>
<evidence type="ECO:0000313" key="3">
    <source>
        <dbReference type="Proteomes" id="UP001597283"/>
    </source>
</evidence>
<gene>
    <name evidence="2" type="ORF">ACFSC3_17010</name>
</gene>
<organism evidence="2 3">
    <name type="scientific">Sphingomonas floccifaciens</name>
    <dbReference type="NCBI Taxonomy" id="1844115"/>
    <lineage>
        <taxon>Bacteria</taxon>
        <taxon>Pseudomonadati</taxon>
        <taxon>Pseudomonadota</taxon>
        <taxon>Alphaproteobacteria</taxon>
        <taxon>Sphingomonadales</taxon>
        <taxon>Sphingomonadaceae</taxon>
        <taxon>Sphingomonas</taxon>
    </lineage>
</organism>
<dbReference type="Proteomes" id="UP001597283">
    <property type="component" value="Unassembled WGS sequence"/>
</dbReference>
<name>A0ABW4NGI0_9SPHN</name>
<dbReference type="EMBL" id="JBHUFC010000016">
    <property type="protein sequence ID" value="MFD1789258.1"/>
    <property type="molecule type" value="Genomic_DNA"/>
</dbReference>
<dbReference type="Gene3D" id="3.40.50.10610">
    <property type="entry name" value="ABC-type transport auxiliary lipoprotein component"/>
    <property type="match status" value="1"/>
</dbReference>
<feature type="signal peptide" evidence="1">
    <location>
        <begin position="1"/>
        <end position="23"/>
    </location>
</feature>
<evidence type="ECO:0000313" key="2">
    <source>
        <dbReference type="EMBL" id="MFD1789258.1"/>
    </source>
</evidence>
<keyword evidence="3" id="KW-1185">Reference proteome</keyword>
<comment type="caution">
    <text evidence="2">The sequence shown here is derived from an EMBL/GenBank/DDBJ whole genome shotgun (WGS) entry which is preliminary data.</text>
</comment>
<dbReference type="RefSeq" id="WP_380941547.1">
    <property type="nucleotide sequence ID" value="NZ_JBHUFC010000016.1"/>
</dbReference>
<reference evidence="3" key="1">
    <citation type="journal article" date="2019" name="Int. J. Syst. Evol. Microbiol.">
        <title>The Global Catalogue of Microorganisms (GCM) 10K type strain sequencing project: providing services to taxonomists for standard genome sequencing and annotation.</title>
        <authorList>
            <consortium name="The Broad Institute Genomics Platform"/>
            <consortium name="The Broad Institute Genome Sequencing Center for Infectious Disease"/>
            <person name="Wu L."/>
            <person name="Ma J."/>
        </authorList>
    </citation>
    <scope>NUCLEOTIDE SEQUENCE [LARGE SCALE GENOMIC DNA]</scope>
    <source>
        <strain evidence="3">Q85</strain>
    </source>
</reference>
<protein>
    <submittedName>
        <fullName evidence="2">CsgG/HfaB family protein</fullName>
    </submittedName>
</protein>
<feature type="chain" id="PRO_5046126130" evidence="1">
    <location>
        <begin position="24"/>
        <end position="296"/>
    </location>
</feature>
<evidence type="ECO:0000256" key="1">
    <source>
        <dbReference type="SAM" id="SignalP"/>
    </source>
</evidence>
<sequence>MKTMLAWAALALTGGLVPGVAAAQSAKPVVAVVRIDDLTRSGQAQNLTAMIESAIAGTGRFRLMERERMGQLTGEQARARGGMVTTNTPGRVGGFEGVDYLVYGTITSLSAKSGADAAGNLLHGLLGNKNAGCNERATTLALDIKITDTDTGEIRYVTRLDETQTTSACGSAAQTDATALLRTAAEKIATGLVTKIWPMQVAAVGADGSVVLNYGEGTVAAGQMMMLYAKGQEIRDPATGDVLDVETTPLGLVKVAAVNGRTSRAQPASAFAAGIPVGALARLASKEEIRAMGRRK</sequence>
<proteinExistence type="predicted"/>